<dbReference type="GO" id="GO:0001681">
    <property type="term" value="F:sialate O-acetylesterase activity"/>
    <property type="evidence" value="ECO:0007669"/>
    <property type="project" value="InterPro"/>
</dbReference>
<keyword evidence="1" id="KW-0378">Hydrolase</keyword>
<evidence type="ECO:0000313" key="5">
    <source>
        <dbReference type="Proteomes" id="UP000315949"/>
    </source>
</evidence>
<dbReference type="Gene3D" id="3.40.50.1110">
    <property type="entry name" value="SGNH hydrolase"/>
    <property type="match status" value="2"/>
</dbReference>
<dbReference type="PANTHER" id="PTHR22901">
    <property type="entry name" value="SIALATE O-ACETYLESTERASE"/>
    <property type="match status" value="1"/>
</dbReference>
<gene>
    <name evidence="4" type="ORF">FQY79_06675</name>
</gene>
<accession>A0A5C5U054</accession>
<keyword evidence="2" id="KW-0732">Signal</keyword>
<feature type="domain" description="Sialate O-acetylesterase" evidence="3">
    <location>
        <begin position="398"/>
        <end position="524"/>
    </location>
</feature>
<organism evidence="4 5">
    <name type="scientific">Luteimonas wenzhouensis</name>
    <dbReference type="NCBI Taxonomy" id="2599615"/>
    <lineage>
        <taxon>Bacteria</taxon>
        <taxon>Pseudomonadati</taxon>
        <taxon>Pseudomonadota</taxon>
        <taxon>Gammaproteobacteria</taxon>
        <taxon>Lysobacterales</taxon>
        <taxon>Lysobacteraceae</taxon>
        <taxon>Luteimonas</taxon>
    </lineage>
</organism>
<evidence type="ECO:0000256" key="1">
    <source>
        <dbReference type="ARBA" id="ARBA00022801"/>
    </source>
</evidence>
<dbReference type="AlphaFoldDB" id="A0A5C5U054"/>
<feature type="chain" id="PRO_5022726046" evidence="2">
    <location>
        <begin position="21"/>
        <end position="634"/>
    </location>
</feature>
<proteinExistence type="predicted"/>
<dbReference type="EMBL" id="VOHE01000003">
    <property type="protein sequence ID" value="TWT19891.1"/>
    <property type="molecule type" value="Genomic_DNA"/>
</dbReference>
<feature type="signal peptide" evidence="2">
    <location>
        <begin position="1"/>
        <end position="20"/>
    </location>
</feature>
<sequence length="634" mass="68026">MGSRSAAALALLLPLAAAHAVELPRVFGEGMVLQRDQPIPVWGRADPGAQVRVALGDQRVETRAGADGHWRVELAPRTAGGPLVMRVDDGKAPVELGDVMIGDVWLASGQSNMEWRLSESADAEVEIARATDPLIRHFKVRRAWSGEPEWQLAGGEWIASSPQVAGNFSAVAHFFARELRASQGVPIGIIDSSWSGSAIEAWMDAASQGIDADGLAAMARQLREDDARALAQARQNLARWELPADDAGWQAPGLDASGWDDIPVPGLWESAGWNGMDGVAWYRTGFTLSAEEARAGVTLGVGRIDDSDTTWVNGVEVGATSIQYNLPRVYEVPASALREGLNEIAVRVVDVGGGGGIHGPDDELFLQVQGGARRPLAGTWKFRPAEVTALTLDDDKHQRPTLLYNAMIHPLQPYPVRGVIWYQGESNAGSVEQALRYREQFPAMIRQWRAQWNAPELPFLWVQLASWHSGGDQGDTSPWAVLRESQTATLSLPATGQAVAIDIGDVDDIHPRNKQDVGRRLALAARRVAYGEDVVHSGPVFTGATFEGGAARLAFEADGLAVRGGGRLQGFRLAGADRVFHPADAVIEGDAIVVRSDAVPAPVAVRYAWSDAPVDANLVGASGLPASPFRSDDW</sequence>
<dbReference type="Pfam" id="PF03629">
    <property type="entry name" value="SASA"/>
    <property type="match status" value="2"/>
</dbReference>
<dbReference type="InterPro" id="IPR008979">
    <property type="entry name" value="Galactose-bd-like_sf"/>
</dbReference>
<protein>
    <submittedName>
        <fullName evidence="4">Sialate O-acetylesterase</fullName>
    </submittedName>
</protein>
<dbReference type="SUPFAM" id="SSF49785">
    <property type="entry name" value="Galactose-binding domain-like"/>
    <property type="match status" value="1"/>
</dbReference>
<dbReference type="InterPro" id="IPR005181">
    <property type="entry name" value="SASA"/>
</dbReference>
<name>A0A5C5U054_9GAMM</name>
<dbReference type="InterPro" id="IPR036514">
    <property type="entry name" value="SGNH_hydro_sf"/>
</dbReference>
<comment type="caution">
    <text evidence="4">The sequence shown here is derived from an EMBL/GenBank/DDBJ whole genome shotgun (WGS) entry which is preliminary data.</text>
</comment>
<dbReference type="GO" id="GO:0005975">
    <property type="term" value="P:carbohydrate metabolic process"/>
    <property type="evidence" value="ECO:0007669"/>
    <property type="project" value="TreeGrafter"/>
</dbReference>
<dbReference type="RefSeq" id="WP_146312511.1">
    <property type="nucleotide sequence ID" value="NZ_VOHE01000003.1"/>
</dbReference>
<dbReference type="Proteomes" id="UP000315949">
    <property type="component" value="Unassembled WGS sequence"/>
</dbReference>
<dbReference type="SUPFAM" id="SSF52266">
    <property type="entry name" value="SGNH hydrolase"/>
    <property type="match status" value="1"/>
</dbReference>
<reference evidence="4 5" key="1">
    <citation type="submission" date="2019-07" db="EMBL/GenBank/DDBJ databases">
        <title>Luteimonas sp. YD-1 nov., isolated from acidic soil.</title>
        <authorList>
            <person name="Zhou J."/>
        </authorList>
    </citation>
    <scope>NUCLEOTIDE SEQUENCE [LARGE SCALE GENOMIC DNA]</scope>
    <source>
        <strain evidence="4 5">YD-1</strain>
    </source>
</reference>
<dbReference type="InterPro" id="IPR039329">
    <property type="entry name" value="SIAE"/>
</dbReference>
<feature type="domain" description="Sialate O-acetylesterase" evidence="3">
    <location>
        <begin position="103"/>
        <end position="204"/>
    </location>
</feature>
<evidence type="ECO:0000259" key="3">
    <source>
        <dbReference type="Pfam" id="PF03629"/>
    </source>
</evidence>
<dbReference type="OrthoDB" id="9795554at2"/>
<dbReference type="PANTHER" id="PTHR22901:SF0">
    <property type="entry name" value="SIALATE O-ACETYLESTERASE"/>
    <property type="match status" value="1"/>
</dbReference>
<evidence type="ECO:0000256" key="2">
    <source>
        <dbReference type="SAM" id="SignalP"/>
    </source>
</evidence>
<evidence type="ECO:0000313" key="4">
    <source>
        <dbReference type="EMBL" id="TWT19891.1"/>
    </source>
</evidence>
<keyword evidence="5" id="KW-1185">Reference proteome</keyword>